<keyword evidence="4" id="KW-1185">Reference proteome</keyword>
<dbReference type="Proteomes" id="UP000241769">
    <property type="component" value="Unassembled WGS sequence"/>
</dbReference>
<proteinExistence type="predicted"/>
<organism evidence="3 4">
    <name type="scientific">Planoprotostelium fungivorum</name>
    <dbReference type="NCBI Taxonomy" id="1890364"/>
    <lineage>
        <taxon>Eukaryota</taxon>
        <taxon>Amoebozoa</taxon>
        <taxon>Evosea</taxon>
        <taxon>Variosea</taxon>
        <taxon>Cavosteliida</taxon>
        <taxon>Cavosteliaceae</taxon>
        <taxon>Planoprotostelium</taxon>
    </lineage>
</organism>
<evidence type="ECO:0000313" key="4">
    <source>
        <dbReference type="Proteomes" id="UP000241769"/>
    </source>
</evidence>
<dbReference type="InterPro" id="IPR001806">
    <property type="entry name" value="Small_GTPase"/>
</dbReference>
<sequence>MSVSVRTVRLGAVGDGSVGKTSLFFAYTTDAFLTGYIPSTFDSSMRNIVVSDRAVMLQMWDTMGGEDFDRWLPDLKRHCPHAKIILVGTKIDLREDRDMLLRLSQRGKKPITMEEGEDKAKEIGAELYIECSSMTQKGVNQLFEEAVKCVLSKEKRGKKGKKCIIS</sequence>
<dbReference type="STRING" id="1890364.A0A2P6NW89"/>
<comment type="caution">
    <text evidence="3">The sequence shown here is derived from an EMBL/GenBank/DDBJ whole genome shotgun (WGS) entry which is preliminary data.</text>
</comment>
<accession>A0A2P6NW89</accession>
<dbReference type="GO" id="GO:0003924">
    <property type="term" value="F:GTPase activity"/>
    <property type="evidence" value="ECO:0007669"/>
    <property type="project" value="InterPro"/>
</dbReference>
<dbReference type="SMART" id="SM00174">
    <property type="entry name" value="RHO"/>
    <property type="match status" value="1"/>
</dbReference>
<dbReference type="Gene3D" id="3.40.50.300">
    <property type="entry name" value="P-loop containing nucleotide triphosphate hydrolases"/>
    <property type="match status" value="2"/>
</dbReference>
<dbReference type="InterPro" id="IPR003578">
    <property type="entry name" value="Small_GTPase_Rho"/>
</dbReference>
<dbReference type="GO" id="GO:0005525">
    <property type="term" value="F:GTP binding"/>
    <property type="evidence" value="ECO:0007669"/>
    <property type="project" value="UniProtKB-KW"/>
</dbReference>
<keyword evidence="1" id="KW-0547">Nucleotide-binding</keyword>
<evidence type="ECO:0000256" key="2">
    <source>
        <dbReference type="ARBA" id="ARBA00023134"/>
    </source>
</evidence>
<dbReference type="GO" id="GO:0007264">
    <property type="term" value="P:small GTPase-mediated signal transduction"/>
    <property type="evidence" value="ECO:0007669"/>
    <property type="project" value="InterPro"/>
</dbReference>
<reference evidence="3 4" key="1">
    <citation type="journal article" date="2018" name="Genome Biol. Evol.">
        <title>Multiple Roots of Fruiting Body Formation in Amoebozoa.</title>
        <authorList>
            <person name="Hillmann F."/>
            <person name="Forbes G."/>
            <person name="Novohradska S."/>
            <person name="Ferling I."/>
            <person name="Riege K."/>
            <person name="Groth M."/>
            <person name="Westermann M."/>
            <person name="Marz M."/>
            <person name="Spaller T."/>
            <person name="Winckler T."/>
            <person name="Schaap P."/>
            <person name="Glockner G."/>
        </authorList>
    </citation>
    <scope>NUCLEOTIDE SEQUENCE [LARGE SCALE GENOMIC DNA]</scope>
    <source>
        <strain evidence="3 4">Jena</strain>
    </source>
</reference>
<evidence type="ECO:0000313" key="3">
    <source>
        <dbReference type="EMBL" id="PRP88220.1"/>
    </source>
</evidence>
<gene>
    <name evidence="3" type="ORF">PROFUN_04043</name>
</gene>
<dbReference type="AlphaFoldDB" id="A0A2P6NW89"/>
<keyword evidence="2" id="KW-0342">GTP-binding</keyword>
<dbReference type="InParanoid" id="A0A2P6NW89"/>
<dbReference type="CDD" id="cd00157">
    <property type="entry name" value="Rho"/>
    <property type="match status" value="1"/>
</dbReference>
<name>A0A2P6NW89_9EUKA</name>
<dbReference type="PRINTS" id="PR00449">
    <property type="entry name" value="RASTRNSFRMNG"/>
</dbReference>
<dbReference type="EMBL" id="MDYQ01000013">
    <property type="protein sequence ID" value="PRP88220.1"/>
    <property type="molecule type" value="Genomic_DNA"/>
</dbReference>
<dbReference type="SMART" id="SM00175">
    <property type="entry name" value="RAB"/>
    <property type="match status" value="1"/>
</dbReference>
<dbReference type="OrthoDB" id="8830751at2759"/>
<evidence type="ECO:0000256" key="1">
    <source>
        <dbReference type="ARBA" id="ARBA00022741"/>
    </source>
</evidence>
<dbReference type="PANTHER" id="PTHR24072">
    <property type="entry name" value="RHO FAMILY GTPASE"/>
    <property type="match status" value="1"/>
</dbReference>
<dbReference type="InterPro" id="IPR027417">
    <property type="entry name" value="P-loop_NTPase"/>
</dbReference>
<dbReference type="SUPFAM" id="SSF52540">
    <property type="entry name" value="P-loop containing nucleoside triphosphate hydrolases"/>
    <property type="match status" value="1"/>
</dbReference>
<dbReference type="SMART" id="SM00173">
    <property type="entry name" value="RAS"/>
    <property type="match status" value="1"/>
</dbReference>
<dbReference type="Pfam" id="PF00071">
    <property type="entry name" value="Ras"/>
    <property type="match status" value="2"/>
</dbReference>
<dbReference type="PROSITE" id="PS51420">
    <property type="entry name" value="RHO"/>
    <property type="match status" value="1"/>
</dbReference>
<protein>
    <submittedName>
        <fullName evidence="3">Uncharacterized protein</fullName>
    </submittedName>
</protein>